<dbReference type="STRING" id="5722.A2DG38"/>
<dbReference type="SMR" id="A2DG38"/>
<dbReference type="PANTHER" id="PTHR43895">
    <property type="entry name" value="CALCIUM/CALMODULIN-DEPENDENT PROTEIN KINASE KINASE-RELATED"/>
    <property type="match status" value="1"/>
</dbReference>
<dbReference type="InterPro" id="IPR017441">
    <property type="entry name" value="Protein_kinase_ATP_BS"/>
</dbReference>
<reference evidence="9" key="2">
    <citation type="journal article" date="2007" name="Science">
        <title>Draft genome sequence of the sexually transmitted pathogen Trichomonas vaginalis.</title>
        <authorList>
            <person name="Carlton J.M."/>
            <person name="Hirt R.P."/>
            <person name="Silva J.C."/>
            <person name="Delcher A.L."/>
            <person name="Schatz M."/>
            <person name="Zhao Q."/>
            <person name="Wortman J.R."/>
            <person name="Bidwell S.L."/>
            <person name="Alsmark U.C.M."/>
            <person name="Besteiro S."/>
            <person name="Sicheritz-Ponten T."/>
            <person name="Noel C.J."/>
            <person name="Dacks J.B."/>
            <person name="Foster P.G."/>
            <person name="Simillion C."/>
            <person name="Van de Peer Y."/>
            <person name="Miranda-Saavedra D."/>
            <person name="Barton G.J."/>
            <person name="Westrop G.D."/>
            <person name="Mueller S."/>
            <person name="Dessi D."/>
            <person name="Fiori P.L."/>
            <person name="Ren Q."/>
            <person name="Paulsen I."/>
            <person name="Zhang H."/>
            <person name="Bastida-Corcuera F.D."/>
            <person name="Simoes-Barbosa A."/>
            <person name="Brown M.T."/>
            <person name="Hayes R.D."/>
            <person name="Mukherjee M."/>
            <person name="Okumura C.Y."/>
            <person name="Schneider R."/>
            <person name="Smith A.J."/>
            <person name="Vanacova S."/>
            <person name="Villalvazo M."/>
            <person name="Haas B.J."/>
            <person name="Pertea M."/>
            <person name="Feldblyum T.V."/>
            <person name="Utterback T.R."/>
            <person name="Shu C.L."/>
            <person name="Osoegawa K."/>
            <person name="de Jong P.J."/>
            <person name="Hrdy I."/>
            <person name="Horvathova L."/>
            <person name="Zubacova Z."/>
            <person name="Dolezal P."/>
            <person name="Malik S.B."/>
            <person name="Logsdon J.M. Jr."/>
            <person name="Henze K."/>
            <person name="Gupta A."/>
            <person name="Wang C.C."/>
            <person name="Dunne R.L."/>
            <person name="Upcroft J.A."/>
            <person name="Upcroft P."/>
            <person name="White O."/>
            <person name="Salzberg S.L."/>
            <person name="Tang P."/>
            <person name="Chiu C.-H."/>
            <person name="Lee Y.-S."/>
            <person name="Embley T.M."/>
            <person name="Coombs G.H."/>
            <person name="Mottram J.C."/>
            <person name="Tachezy J."/>
            <person name="Fraser-Liggett C.M."/>
            <person name="Johnson P.J."/>
        </authorList>
    </citation>
    <scope>NUCLEOTIDE SEQUENCE [LARGE SCALE GENOMIC DNA]</scope>
    <source>
        <strain evidence="9">G3</strain>
    </source>
</reference>
<evidence type="ECO:0000256" key="3">
    <source>
        <dbReference type="ARBA" id="ARBA00022741"/>
    </source>
</evidence>
<dbReference type="eggNOG" id="KOG0586">
    <property type="taxonomic scope" value="Eukaryota"/>
</dbReference>
<dbReference type="Pfam" id="PF00069">
    <property type="entry name" value="Pkinase"/>
    <property type="match status" value="1"/>
</dbReference>
<evidence type="ECO:0000313" key="9">
    <source>
        <dbReference type="EMBL" id="EAY20665.1"/>
    </source>
</evidence>
<dbReference type="SMART" id="SM00220">
    <property type="entry name" value="S_TKc"/>
    <property type="match status" value="1"/>
</dbReference>
<dbReference type="OrthoDB" id="6513151at2759"/>
<evidence type="ECO:0000256" key="7">
    <source>
        <dbReference type="RuleBase" id="RU000304"/>
    </source>
</evidence>
<dbReference type="SUPFAM" id="SSF56112">
    <property type="entry name" value="Protein kinase-like (PK-like)"/>
    <property type="match status" value="1"/>
</dbReference>
<evidence type="ECO:0000256" key="4">
    <source>
        <dbReference type="ARBA" id="ARBA00022777"/>
    </source>
</evidence>
<dbReference type="Gene3D" id="1.10.510.10">
    <property type="entry name" value="Transferase(Phosphotransferase) domain 1"/>
    <property type="match status" value="1"/>
</dbReference>
<dbReference type="InterPro" id="IPR008271">
    <property type="entry name" value="Ser/Thr_kinase_AS"/>
</dbReference>
<dbReference type="InterPro" id="IPR011009">
    <property type="entry name" value="Kinase-like_dom_sf"/>
</dbReference>
<dbReference type="PROSITE" id="PS00107">
    <property type="entry name" value="PROTEIN_KINASE_ATP"/>
    <property type="match status" value="1"/>
</dbReference>
<dbReference type="VEuPathDB" id="TrichDB:TVAGG3_0953660"/>
<keyword evidence="4 9" id="KW-0418">Kinase</keyword>
<gene>
    <name evidence="9" type="ORF">TVAG_163610</name>
</gene>
<dbReference type="GO" id="GO:0051726">
    <property type="term" value="P:regulation of cell cycle"/>
    <property type="evidence" value="ECO:0000318"/>
    <property type="project" value="GO_Central"/>
</dbReference>
<dbReference type="AlphaFoldDB" id="A2DG38"/>
<dbReference type="PROSITE" id="PS50011">
    <property type="entry name" value="PROTEIN_KINASE_DOM"/>
    <property type="match status" value="1"/>
</dbReference>
<dbReference type="EMBL" id="DS113196">
    <property type="protein sequence ID" value="EAY20665.1"/>
    <property type="molecule type" value="Genomic_DNA"/>
</dbReference>
<comment type="similarity">
    <text evidence="7">Belongs to the protein kinase superfamily.</text>
</comment>
<keyword evidence="1 7" id="KW-0723">Serine/threonine-protein kinase</keyword>
<dbReference type="PROSITE" id="PS00108">
    <property type="entry name" value="PROTEIN_KINASE_ST"/>
    <property type="match status" value="1"/>
</dbReference>
<evidence type="ECO:0000313" key="10">
    <source>
        <dbReference type="Proteomes" id="UP000001542"/>
    </source>
</evidence>
<dbReference type="KEGG" id="tva:5466208"/>
<reference evidence="9" key="1">
    <citation type="submission" date="2006-10" db="EMBL/GenBank/DDBJ databases">
        <authorList>
            <person name="Amadeo P."/>
            <person name="Zhao Q."/>
            <person name="Wortman J."/>
            <person name="Fraser-Liggett C."/>
            <person name="Carlton J."/>
        </authorList>
    </citation>
    <scope>NUCLEOTIDE SEQUENCE</scope>
    <source>
        <strain evidence="9">G3</strain>
    </source>
</reference>
<feature type="domain" description="Protein kinase" evidence="8">
    <location>
        <begin position="17"/>
        <end position="267"/>
    </location>
</feature>
<protein>
    <submittedName>
        <fullName evidence="9">CAMK family protein kinase</fullName>
    </submittedName>
</protein>
<dbReference type="GO" id="GO:0004674">
    <property type="term" value="F:protein serine/threonine kinase activity"/>
    <property type="evidence" value="ECO:0000318"/>
    <property type="project" value="GO_Central"/>
</dbReference>
<name>A2DG38_TRIV3</name>
<accession>A2DG38</accession>
<evidence type="ECO:0000256" key="6">
    <source>
        <dbReference type="PROSITE-ProRule" id="PRU10141"/>
    </source>
</evidence>
<dbReference type="VEuPathDB" id="TrichDB:TVAG_163610"/>
<dbReference type="Proteomes" id="UP000001542">
    <property type="component" value="Unassembled WGS sequence"/>
</dbReference>
<dbReference type="GO" id="GO:0005524">
    <property type="term" value="F:ATP binding"/>
    <property type="evidence" value="ECO:0007669"/>
    <property type="project" value="UniProtKB-UniRule"/>
</dbReference>
<evidence type="ECO:0000256" key="2">
    <source>
        <dbReference type="ARBA" id="ARBA00022679"/>
    </source>
</evidence>
<evidence type="ECO:0000256" key="5">
    <source>
        <dbReference type="ARBA" id="ARBA00022840"/>
    </source>
</evidence>
<evidence type="ECO:0000256" key="1">
    <source>
        <dbReference type="ARBA" id="ARBA00022527"/>
    </source>
</evidence>
<dbReference type="RefSeq" id="XP_001581651.1">
    <property type="nucleotide sequence ID" value="XM_001581601.1"/>
</dbReference>
<proteinExistence type="inferred from homology"/>
<evidence type="ECO:0000259" key="8">
    <source>
        <dbReference type="PROSITE" id="PS50011"/>
    </source>
</evidence>
<feature type="binding site" evidence="6">
    <location>
        <position position="46"/>
    </location>
    <ligand>
        <name>ATP</name>
        <dbReference type="ChEBI" id="CHEBI:30616"/>
    </ligand>
</feature>
<organism evidence="9 10">
    <name type="scientific">Trichomonas vaginalis (strain ATCC PRA-98 / G3)</name>
    <dbReference type="NCBI Taxonomy" id="412133"/>
    <lineage>
        <taxon>Eukaryota</taxon>
        <taxon>Metamonada</taxon>
        <taxon>Parabasalia</taxon>
        <taxon>Trichomonadida</taxon>
        <taxon>Trichomonadidae</taxon>
        <taxon>Trichomonas</taxon>
    </lineage>
</organism>
<keyword evidence="2" id="KW-0808">Transferase</keyword>
<dbReference type="InParanoid" id="A2DG38"/>
<keyword evidence="3 6" id="KW-0547">Nucleotide-binding</keyword>
<dbReference type="InterPro" id="IPR000719">
    <property type="entry name" value="Prot_kinase_dom"/>
</dbReference>
<sequence>MDELTIDNIEGRVIDGFEIREQIGKGASSSVRIARHIRTNNFCAVKIIDLHAQRKSAFNGIIREISVFMQVSHPHLAKLFRLSQVGNLLFFFMEYASGGTLYQYVMSRKGLSEQEALRIFSQLFDVFNYLQTNFFIAHRDIKMENILIDNNLNVKVIDFGLSDTFYCHKLTGVVGTPGYTAPEVIGCNEYNEKCDVFSLGVTLYASLTMSMPFTLQQKDARLLIEEATNIARLSGISLDLQNLLDIMLQPRPQLRASFAQIASHPWLRNTGKKSYNCAPRPIVYYKVENYSDCLKFKRNPEKIDTDIISQCETYGISKELLEKELENGEINDDTTIYFVLKNPLQNLPALPTVLPPLKKKKTPKPLHLENLAKFKSLATLQITHRRSIVPGKRMLRPLHT</sequence>
<keyword evidence="5 6" id="KW-0067">ATP-binding</keyword>
<dbReference type="FunFam" id="1.10.510.10:FF:001339">
    <property type="entry name" value="CAMK family protein kinase"/>
    <property type="match status" value="1"/>
</dbReference>
<keyword evidence="10" id="KW-1185">Reference proteome</keyword>
<dbReference type="PANTHER" id="PTHR43895:SF150">
    <property type="entry name" value="SERINE_THREONINE-PROTEIN KINASE STK11"/>
    <property type="match status" value="1"/>
</dbReference>